<accession>A0ABX0HCY7</accession>
<evidence type="ECO:0000313" key="3">
    <source>
        <dbReference type="Proteomes" id="UP000649799"/>
    </source>
</evidence>
<proteinExistence type="predicted"/>
<dbReference type="Proteomes" id="UP000649799">
    <property type="component" value="Unassembled WGS sequence"/>
</dbReference>
<sequence length="123" mass="13802">MEEFGCRKPENIFQEYYSHVLVMNMVLLAGIAASVGKKKNTKNRKWAYKYNWKNAFGQLRASMVELFSTECSGKLLTALEDKITLSVIASKKGVLGRSAVRSKKILWHGGLTHPHIFKGLGIS</sequence>
<keyword evidence="1" id="KW-1133">Transmembrane helix</keyword>
<comment type="caution">
    <text evidence="2">The sequence shown here is derived from an EMBL/GenBank/DDBJ whole genome shotgun (WGS) entry which is preliminary data.</text>
</comment>
<evidence type="ECO:0000256" key="1">
    <source>
        <dbReference type="SAM" id="Phobius"/>
    </source>
</evidence>
<name>A0ABX0HCY7_9BACT</name>
<protein>
    <recommendedName>
        <fullName evidence="4">Transposase</fullName>
    </recommendedName>
</protein>
<dbReference type="RefSeq" id="WP_166148606.1">
    <property type="nucleotide sequence ID" value="NZ_JAANYN010000006.1"/>
</dbReference>
<feature type="transmembrane region" description="Helical" evidence="1">
    <location>
        <begin position="16"/>
        <end position="35"/>
    </location>
</feature>
<keyword evidence="3" id="KW-1185">Reference proteome</keyword>
<keyword evidence="1" id="KW-0812">Transmembrane</keyword>
<evidence type="ECO:0008006" key="4">
    <source>
        <dbReference type="Google" id="ProtNLM"/>
    </source>
</evidence>
<dbReference type="EMBL" id="JAANYN010000006">
    <property type="protein sequence ID" value="NHE58352.1"/>
    <property type="molecule type" value="Genomic_DNA"/>
</dbReference>
<gene>
    <name evidence="2" type="ORF">G9Q97_16200</name>
</gene>
<organism evidence="2 3">
    <name type="scientific">Cyclobacterium plantarum</name>
    <dbReference type="NCBI Taxonomy" id="2716263"/>
    <lineage>
        <taxon>Bacteria</taxon>
        <taxon>Pseudomonadati</taxon>
        <taxon>Bacteroidota</taxon>
        <taxon>Cytophagia</taxon>
        <taxon>Cytophagales</taxon>
        <taxon>Cyclobacteriaceae</taxon>
        <taxon>Cyclobacterium</taxon>
    </lineage>
</organism>
<reference evidence="2 3" key="1">
    <citation type="submission" date="2020-03" db="EMBL/GenBank/DDBJ databases">
        <title>Cyclobacterium plantarum sp. nov., a marine bacterium isolated from a coastal-marine wetland.</title>
        <authorList>
            <person name="Sanchez-Porro C."/>
            <person name="Ventosa A."/>
            <person name="Amoozegar M."/>
        </authorList>
    </citation>
    <scope>NUCLEOTIDE SEQUENCE [LARGE SCALE GENOMIC DNA]</scope>
    <source>
        <strain evidence="2 3">GBPx2</strain>
    </source>
</reference>
<evidence type="ECO:0000313" key="2">
    <source>
        <dbReference type="EMBL" id="NHE58352.1"/>
    </source>
</evidence>
<keyword evidence="1" id="KW-0472">Membrane</keyword>